<evidence type="ECO:0000256" key="6">
    <source>
        <dbReference type="PIRSR" id="PIRSR601019-2"/>
    </source>
</evidence>
<organism evidence="7 8">
    <name type="scientific">Jaapia argillacea MUCL 33604</name>
    <dbReference type="NCBI Taxonomy" id="933084"/>
    <lineage>
        <taxon>Eukaryota</taxon>
        <taxon>Fungi</taxon>
        <taxon>Dikarya</taxon>
        <taxon>Basidiomycota</taxon>
        <taxon>Agaricomycotina</taxon>
        <taxon>Agaricomycetes</taxon>
        <taxon>Agaricomycetidae</taxon>
        <taxon>Jaapiales</taxon>
        <taxon>Jaapiaceae</taxon>
        <taxon>Jaapia</taxon>
    </lineage>
</organism>
<feature type="binding site" evidence="6">
    <location>
        <position position="326"/>
    </location>
    <ligand>
        <name>Mg(2+)</name>
        <dbReference type="ChEBI" id="CHEBI:18420"/>
    </ligand>
</feature>
<dbReference type="HOGENOM" id="CLU_014184_0_0_1"/>
<dbReference type="EMBL" id="KL197748">
    <property type="protein sequence ID" value="KDQ51428.1"/>
    <property type="molecule type" value="Genomic_DNA"/>
</dbReference>
<dbReference type="Proteomes" id="UP000027265">
    <property type="component" value="Unassembled WGS sequence"/>
</dbReference>
<dbReference type="PANTHER" id="PTHR10218">
    <property type="entry name" value="GTP-BINDING PROTEIN ALPHA SUBUNIT"/>
    <property type="match status" value="1"/>
</dbReference>
<evidence type="ECO:0000256" key="2">
    <source>
        <dbReference type="ARBA" id="ARBA00022741"/>
    </source>
</evidence>
<dbReference type="STRING" id="933084.A0A067P971"/>
<evidence type="ECO:0000256" key="5">
    <source>
        <dbReference type="ARBA" id="ARBA00023224"/>
    </source>
</evidence>
<keyword evidence="2" id="KW-0547">Nucleotide-binding</keyword>
<keyword evidence="1 6" id="KW-0479">Metal-binding</keyword>
<dbReference type="Gene3D" id="1.10.400.10">
    <property type="entry name" value="GI Alpha 1, domain 2-like"/>
    <property type="match status" value="1"/>
</dbReference>
<feature type="binding site" evidence="6">
    <location>
        <position position="191"/>
    </location>
    <ligand>
        <name>Mg(2+)</name>
        <dbReference type="ChEBI" id="CHEBI:18420"/>
    </ligand>
</feature>
<dbReference type="InterPro" id="IPR059179">
    <property type="entry name" value="MLKL-like_MCAfunc"/>
</dbReference>
<reference evidence="8" key="1">
    <citation type="journal article" date="2014" name="Proc. Natl. Acad. Sci. U.S.A.">
        <title>Extensive sampling of basidiomycete genomes demonstrates inadequacy of the white-rot/brown-rot paradigm for wood decay fungi.</title>
        <authorList>
            <person name="Riley R."/>
            <person name="Salamov A.A."/>
            <person name="Brown D.W."/>
            <person name="Nagy L.G."/>
            <person name="Floudas D."/>
            <person name="Held B.W."/>
            <person name="Levasseur A."/>
            <person name="Lombard V."/>
            <person name="Morin E."/>
            <person name="Otillar R."/>
            <person name="Lindquist E.A."/>
            <person name="Sun H."/>
            <person name="LaButti K.M."/>
            <person name="Schmutz J."/>
            <person name="Jabbour D."/>
            <person name="Luo H."/>
            <person name="Baker S.E."/>
            <person name="Pisabarro A.G."/>
            <person name="Walton J.D."/>
            <person name="Blanchette R.A."/>
            <person name="Henrissat B."/>
            <person name="Martin F."/>
            <person name="Cullen D."/>
            <person name="Hibbett D.S."/>
            <person name="Grigoriev I.V."/>
        </authorList>
    </citation>
    <scope>NUCLEOTIDE SEQUENCE [LARGE SCALE GENOMIC DNA]</scope>
    <source>
        <strain evidence="8">MUCL 33604</strain>
    </source>
</reference>
<keyword evidence="3 6" id="KW-0460">Magnesium</keyword>
<proteinExistence type="predicted"/>
<dbReference type="GO" id="GO:0046872">
    <property type="term" value="F:metal ion binding"/>
    <property type="evidence" value="ECO:0007669"/>
    <property type="project" value="UniProtKB-KW"/>
</dbReference>
<gene>
    <name evidence="7" type="ORF">JAAARDRAFT_41095</name>
</gene>
<dbReference type="GO" id="GO:0031683">
    <property type="term" value="F:G-protein beta/gamma-subunit complex binding"/>
    <property type="evidence" value="ECO:0007669"/>
    <property type="project" value="InterPro"/>
</dbReference>
<name>A0A067P971_9AGAM</name>
<dbReference type="PANTHER" id="PTHR10218:SF369">
    <property type="entry name" value="GUANINE NUCLEOTIDE-BINDING PROTEIN ALPHA-2 SUBUNIT"/>
    <property type="match status" value="1"/>
</dbReference>
<dbReference type="InterPro" id="IPR027417">
    <property type="entry name" value="P-loop_NTPase"/>
</dbReference>
<dbReference type="FunFam" id="3.40.50.300:FF:000692">
    <property type="entry name" value="Guanine nucleotide-binding protein subunit alpha"/>
    <property type="match status" value="1"/>
</dbReference>
<dbReference type="GO" id="GO:0003924">
    <property type="term" value="F:GTPase activity"/>
    <property type="evidence" value="ECO:0007669"/>
    <property type="project" value="InterPro"/>
</dbReference>
<dbReference type="InterPro" id="IPR011025">
    <property type="entry name" value="GproteinA_insert"/>
</dbReference>
<dbReference type="AlphaFoldDB" id="A0A067P971"/>
<dbReference type="InterPro" id="IPR001019">
    <property type="entry name" value="Gprotein_alpha_su"/>
</dbReference>
<sequence>MSEPVHPDRLVDLVMRLYAVLQQVKRSREACVAIFNRCRLVLLALGDKVLCVPDQTDLSEAVNQYASLISHITLRAERWGQVNILERAFDRQSVLRGIRECDAEVEKYTQAFQLTSGISIGNPQTLKPETLIECLQMPVQQCQWCRWSTIEDQIPIVRDFSSNLGPSAEEIRRNRREVRVLLFGLSGSGKSTILNKLRLSESLKFSEDELDMYSLVIKKVLIRSAYALRVAMQKHALRCSYPSNEKSADRIGAYAAENIHEPSIPQVTMDDIRHFLADPSIASIRKLARVDYCDNADFFLDEAQRICEPGYRPSDEDILRARKPMSNEIQRLRIGVAQLSVHLLEIGHLTLDYKQWVRHLDGITSVVFCSALSDYDTHMVASLELFDMLINSPWFYRSSVVLLLTKTDIFKGKLPQVPMERFFPNYTGASDANKAAKYLLWRHLQCNRQQLCCYPHLTSLTDNYLRPLVFAAIKETILHNALRDSGII</sequence>
<dbReference type="OrthoDB" id="5817230at2759"/>
<evidence type="ECO:0000313" key="7">
    <source>
        <dbReference type="EMBL" id="KDQ51428.1"/>
    </source>
</evidence>
<dbReference type="GO" id="GO:0005525">
    <property type="term" value="F:GTP binding"/>
    <property type="evidence" value="ECO:0007669"/>
    <property type="project" value="UniProtKB-KW"/>
</dbReference>
<dbReference type="GO" id="GO:0005834">
    <property type="term" value="C:heterotrimeric G-protein complex"/>
    <property type="evidence" value="ECO:0007669"/>
    <property type="project" value="TreeGrafter"/>
</dbReference>
<evidence type="ECO:0000256" key="4">
    <source>
        <dbReference type="ARBA" id="ARBA00023134"/>
    </source>
</evidence>
<dbReference type="SUPFAM" id="SSF52540">
    <property type="entry name" value="P-loop containing nucleoside triphosphate hydrolases"/>
    <property type="match status" value="1"/>
</dbReference>
<dbReference type="SMART" id="SM00275">
    <property type="entry name" value="G_alpha"/>
    <property type="match status" value="1"/>
</dbReference>
<dbReference type="InParanoid" id="A0A067P971"/>
<dbReference type="PRINTS" id="PR00318">
    <property type="entry name" value="GPROTEINA"/>
</dbReference>
<dbReference type="Pfam" id="PF00503">
    <property type="entry name" value="G-alpha"/>
    <property type="match status" value="1"/>
</dbReference>
<dbReference type="CDD" id="cd21037">
    <property type="entry name" value="MLKL_NTD"/>
    <property type="match status" value="1"/>
</dbReference>
<evidence type="ECO:0000256" key="1">
    <source>
        <dbReference type="ARBA" id="ARBA00022723"/>
    </source>
</evidence>
<keyword evidence="4" id="KW-0342">GTP-binding</keyword>
<accession>A0A067P971</accession>
<dbReference type="GO" id="GO:0007189">
    <property type="term" value="P:adenylate cyclase-activating G protein-coupled receptor signaling pathway"/>
    <property type="evidence" value="ECO:0007669"/>
    <property type="project" value="TreeGrafter"/>
</dbReference>
<keyword evidence="5" id="KW-0807">Transducer</keyword>
<evidence type="ECO:0000256" key="3">
    <source>
        <dbReference type="ARBA" id="ARBA00022842"/>
    </source>
</evidence>
<keyword evidence="8" id="KW-1185">Reference proteome</keyword>
<dbReference type="PROSITE" id="PS51882">
    <property type="entry name" value="G_ALPHA"/>
    <property type="match status" value="1"/>
</dbReference>
<dbReference type="SUPFAM" id="SSF47895">
    <property type="entry name" value="Transducin (alpha subunit), insertion domain"/>
    <property type="match status" value="1"/>
</dbReference>
<dbReference type="Gene3D" id="3.40.50.300">
    <property type="entry name" value="P-loop containing nucleotide triphosphate hydrolases"/>
    <property type="match status" value="1"/>
</dbReference>
<dbReference type="GO" id="GO:0005737">
    <property type="term" value="C:cytoplasm"/>
    <property type="evidence" value="ECO:0007669"/>
    <property type="project" value="TreeGrafter"/>
</dbReference>
<evidence type="ECO:0000313" key="8">
    <source>
        <dbReference type="Proteomes" id="UP000027265"/>
    </source>
</evidence>
<dbReference type="GO" id="GO:0001664">
    <property type="term" value="F:G protein-coupled receptor binding"/>
    <property type="evidence" value="ECO:0007669"/>
    <property type="project" value="TreeGrafter"/>
</dbReference>
<protein>
    <submittedName>
        <fullName evidence="7">Uncharacterized protein</fullName>
    </submittedName>
</protein>